<keyword evidence="3" id="KW-1185">Reference proteome</keyword>
<accession>A0A7J7JKK8</accession>
<evidence type="ECO:0000313" key="2">
    <source>
        <dbReference type="EMBL" id="KAF6026665.1"/>
    </source>
</evidence>
<reference evidence="2" key="1">
    <citation type="submission" date="2020-06" db="EMBL/GenBank/DDBJ databases">
        <title>Draft genome of Bugula neritina, a colonial animal packing powerful symbionts and potential medicines.</title>
        <authorList>
            <person name="Rayko M."/>
        </authorList>
    </citation>
    <scope>NUCLEOTIDE SEQUENCE [LARGE SCALE GENOMIC DNA]</scope>
    <source>
        <strain evidence="2">Kwan_BN1</strain>
    </source>
</reference>
<dbReference type="SUPFAM" id="SSF52540">
    <property type="entry name" value="P-loop containing nucleoside triphosphate hydrolases"/>
    <property type="match status" value="1"/>
</dbReference>
<dbReference type="InterPro" id="IPR027417">
    <property type="entry name" value="P-loop_NTPase"/>
</dbReference>
<dbReference type="PROSITE" id="PS51192">
    <property type="entry name" value="HELICASE_ATP_BIND_1"/>
    <property type="match status" value="1"/>
</dbReference>
<dbReference type="Proteomes" id="UP000593567">
    <property type="component" value="Unassembled WGS sequence"/>
</dbReference>
<name>A0A7J7JKK8_BUGNE</name>
<gene>
    <name evidence="2" type="ORF">EB796_015027</name>
</gene>
<dbReference type="Pfam" id="PF00270">
    <property type="entry name" value="DEAD"/>
    <property type="match status" value="1"/>
</dbReference>
<protein>
    <submittedName>
        <fullName evidence="2">DDX58</fullName>
    </submittedName>
</protein>
<evidence type="ECO:0000259" key="1">
    <source>
        <dbReference type="PROSITE" id="PS51192"/>
    </source>
</evidence>
<dbReference type="PANTHER" id="PTHR14074:SF16">
    <property type="entry name" value="ANTIVIRAL INNATE IMMUNE RESPONSE RECEPTOR RIG-I"/>
    <property type="match status" value="1"/>
</dbReference>
<dbReference type="GO" id="GO:0005737">
    <property type="term" value="C:cytoplasm"/>
    <property type="evidence" value="ECO:0007669"/>
    <property type="project" value="TreeGrafter"/>
</dbReference>
<dbReference type="AlphaFoldDB" id="A0A7J7JKK8"/>
<dbReference type="SMART" id="SM00487">
    <property type="entry name" value="DEXDc"/>
    <property type="match status" value="1"/>
</dbReference>
<proteinExistence type="predicted"/>
<dbReference type="InterPro" id="IPR014001">
    <property type="entry name" value="Helicase_ATP-bd"/>
</dbReference>
<dbReference type="PANTHER" id="PTHR14074">
    <property type="entry name" value="HELICASE WITH DEATH DOMAIN-RELATED"/>
    <property type="match status" value="1"/>
</dbReference>
<dbReference type="EMBL" id="VXIV02002231">
    <property type="protein sequence ID" value="KAF6026665.1"/>
    <property type="molecule type" value="Genomic_DNA"/>
</dbReference>
<comment type="caution">
    <text evidence="2">The sequence shown here is derived from an EMBL/GenBank/DDBJ whole genome shotgun (WGS) entry which is preliminary data.</text>
</comment>
<dbReference type="GO" id="GO:0003676">
    <property type="term" value="F:nucleic acid binding"/>
    <property type="evidence" value="ECO:0007669"/>
    <property type="project" value="InterPro"/>
</dbReference>
<dbReference type="OrthoDB" id="6150506at2759"/>
<dbReference type="Gene3D" id="3.40.50.300">
    <property type="entry name" value="P-loop containing nucleotide triphosphate hydrolases"/>
    <property type="match status" value="1"/>
</dbReference>
<dbReference type="InterPro" id="IPR011545">
    <property type="entry name" value="DEAD/DEAH_box_helicase_dom"/>
</dbReference>
<dbReference type="InterPro" id="IPR051363">
    <property type="entry name" value="RLR_Helicase"/>
</dbReference>
<organism evidence="2 3">
    <name type="scientific">Bugula neritina</name>
    <name type="common">Brown bryozoan</name>
    <name type="synonym">Sertularia neritina</name>
    <dbReference type="NCBI Taxonomy" id="10212"/>
    <lineage>
        <taxon>Eukaryota</taxon>
        <taxon>Metazoa</taxon>
        <taxon>Spiralia</taxon>
        <taxon>Lophotrochozoa</taxon>
        <taxon>Bryozoa</taxon>
        <taxon>Gymnolaemata</taxon>
        <taxon>Cheilostomatida</taxon>
        <taxon>Flustrina</taxon>
        <taxon>Buguloidea</taxon>
        <taxon>Bugulidae</taxon>
        <taxon>Bugula</taxon>
    </lineage>
</organism>
<evidence type="ECO:0000313" key="3">
    <source>
        <dbReference type="Proteomes" id="UP000593567"/>
    </source>
</evidence>
<sequence>MASPDVIPSSEEDDYIDLSNVDDSLLDDEPCMHQDIGYKSWGKRSGDVIEQFEHKLPKLAVTSLETNPNQLRCSGDNHSKDRTSLPNTADLNTVSLKLRGYQKEISENILRGENDIIILPTGAGKTLVASNLIHHHLQKRCDLDTGSSKVLFLAPTRVLVEQQLEAIKTHLGETWGSQCRSLTSGDVDGVEILAEILTGGIHKVIIATPQLVVNYFDAFESSTMKKFSLIIMDECHNSKGNEPYSFLLDRYMEETMTGEDNTDLPQLVGLTATIGIGKPKSTSDAQRYMMSFCSRMFLLRQPKQVILHKQELEDSVDKPFSAYRYVQSRRKDAFSTKVKEIMKKILDYVKEKLNNVTALKHIGSRFKPAADFLEPSLIQKIGDAVKGLGICHELVNEVPRQCIGCLQHVEVNSAYCFI</sequence>
<feature type="domain" description="Helicase ATP-binding" evidence="1">
    <location>
        <begin position="106"/>
        <end position="292"/>
    </location>
</feature>
<dbReference type="GO" id="GO:0005524">
    <property type="term" value="F:ATP binding"/>
    <property type="evidence" value="ECO:0007669"/>
    <property type="project" value="InterPro"/>
</dbReference>